<dbReference type="CDD" id="cd00303">
    <property type="entry name" value="retropepsin_like"/>
    <property type="match status" value="1"/>
</dbReference>
<dbReference type="RefSeq" id="XP_009542439.1">
    <property type="nucleotide sequence ID" value="XM_009544144.1"/>
</dbReference>
<organism evidence="2 3">
    <name type="scientific">Heterobasidion irregulare (strain TC 32-1)</name>
    <dbReference type="NCBI Taxonomy" id="747525"/>
    <lineage>
        <taxon>Eukaryota</taxon>
        <taxon>Fungi</taxon>
        <taxon>Dikarya</taxon>
        <taxon>Basidiomycota</taxon>
        <taxon>Agaricomycotina</taxon>
        <taxon>Agaricomycetes</taxon>
        <taxon>Russulales</taxon>
        <taxon>Bondarzewiaceae</taxon>
        <taxon>Heterobasidion</taxon>
        <taxon>Heterobasidion annosum species complex</taxon>
    </lineage>
</organism>
<gene>
    <name evidence="2" type="ORF">HETIRDRAFT_424807</name>
</gene>
<reference evidence="2 3" key="1">
    <citation type="journal article" date="2012" name="New Phytol.">
        <title>Insight into trade-off between wood decay and parasitism from the genome of a fungal forest pathogen.</title>
        <authorList>
            <person name="Olson A."/>
            <person name="Aerts A."/>
            <person name="Asiegbu F."/>
            <person name="Belbahri L."/>
            <person name="Bouzid O."/>
            <person name="Broberg A."/>
            <person name="Canback B."/>
            <person name="Coutinho P.M."/>
            <person name="Cullen D."/>
            <person name="Dalman K."/>
            <person name="Deflorio G."/>
            <person name="van Diepen L.T."/>
            <person name="Dunand C."/>
            <person name="Duplessis S."/>
            <person name="Durling M."/>
            <person name="Gonthier P."/>
            <person name="Grimwood J."/>
            <person name="Fossdal C.G."/>
            <person name="Hansson D."/>
            <person name="Henrissat B."/>
            <person name="Hietala A."/>
            <person name="Himmelstrand K."/>
            <person name="Hoffmeister D."/>
            <person name="Hogberg N."/>
            <person name="James T.Y."/>
            <person name="Karlsson M."/>
            <person name="Kohler A."/>
            <person name="Kues U."/>
            <person name="Lee Y.H."/>
            <person name="Lin Y.C."/>
            <person name="Lind M."/>
            <person name="Lindquist E."/>
            <person name="Lombard V."/>
            <person name="Lucas S."/>
            <person name="Lunden K."/>
            <person name="Morin E."/>
            <person name="Murat C."/>
            <person name="Park J."/>
            <person name="Raffaello T."/>
            <person name="Rouze P."/>
            <person name="Salamov A."/>
            <person name="Schmutz J."/>
            <person name="Solheim H."/>
            <person name="Stahlberg J."/>
            <person name="Velez H."/>
            <person name="de Vries R.P."/>
            <person name="Wiebenga A."/>
            <person name="Woodward S."/>
            <person name="Yakovlev I."/>
            <person name="Garbelotto M."/>
            <person name="Martin F."/>
            <person name="Grigoriev I.V."/>
            <person name="Stenlid J."/>
        </authorList>
    </citation>
    <scope>NUCLEOTIDE SEQUENCE [LARGE SCALE GENOMIC DNA]</scope>
    <source>
        <strain evidence="2 3">TC 32-1</strain>
    </source>
</reference>
<name>W4KJU2_HETIT</name>
<dbReference type="Proteomes" id="UP000030671">
    <property type="component" value="Unassembled WGS sequence"/>
</dbReference>
<dbReference type="AlphaFoldDB" id="W4KJU2"/>
<dbReference type="KEGG" id="hir:HETIRDRAFT_424807"/>
<accession>W4KJU2</accession>
<sequence length="344" mass="38072">MSPTPVVPQEAPAHQAAASTRPCAPALAEPPVHLFANTPNATYTPPHDYNIGALPNGSAFKKDGLAYKTMAPIYDEKVTSKVYNQAMSTQVTLTQRKLLLLTPKVRSQVREATSARRTPPKDPNQVRTLYQDMELPYAIDDLDPSTLTVSSFTHIIHQPETPPLGSLVVPNCYEQYLSSLSPSQTPQPLVVAKESSALRSIIPLIDHQQLVECVIDPGSQVIAMSDGICNKLALIYDPEVVLNMQSANEEIDKSLSLTYNVPLLIGNITLYLQVHIICNPAYNMLFGQPFDILTTSVVKNFANKDQMITISNPNTRWKAMIPMVRQGPPRILYHDNSGFWDLRN</sequence>
<feature type="region of interest" description="Disordered" evidence="1">
    <location>
        <begin position="1"/>
        <end position="22"/>
    </location>
</feature>
<evidence type="ECO:0008006" key="4">
    <source>
        <dbReference type="Google" id="ProtNLM"/>
    </source>
</evidence>
<dbReference type="EMBL" id="KI925455">
    <property type="protein sequence ID" value="ETW85595.1"/>
    <property type="molecule type" value="Genomic_DNA"/>
</dbReference>
<keyword evidence="3" id="KW-1185">Reference proteome</keyword>
<dbReference type="Gene3D" id="2.40.70.10">
    <property type="entry name" value="Acid Proteases"/>
    <property type="match status" value="1"/>
</dbReference>
<dbReference type="InParanoid" id="W4KJU2"/>
<evidence type="ECO:0000313" key="2">
    <source>
        <dbReference type="EMBL" id="ETW85595.1"/>
    </source>
</evidence>
<dbReference type="GeneID" id="20674007"/>
<evidence type="ECO:0000313" key="3">
    <source>
        <dbReference type="Proteomes" id="UP000030671"/>
    </source>
</evidence>
<dbReference type="HOGENOM" id="CLU_003921_0_1_1"/>
<dbReference type="STRING" id="747525.W4KJU2"/>
<evidence type="ECO:0000256" key="1">
    <source>
        <dbReference type="SAM" id="MobiDB-lite"/>
    </source>
</evidence>
<proteinExistence type="predicted"/>
<protein>
    <recommendedName>
        <fullName evidence="4">Aspartic peptidase DDI1-type domain-containing protein</fullName>
    </recommendedName>
</protein>
<dbReference type="InterPro" id="IPR021109">
    <property type="entry name" value="Peptidase_aspartic_dom_sf"/>
</dbReference>
<dbReference type="OrthoDB" id="3202009at2759"/>